<evidence type="ECO:0000313" key="3">
    <source>
        <dbReference type="Proteomes" id="UP000696931"/>
    </source>
</evidence>
<sequence>MDAPQGQPIEVGLGEKEAEGIYANLVFITHSQAEVVLDFARTMPGLPKARVFSRIIMTPTHAKGLLVALEQNLKNYETNFGPLKTPGEPPKPKELGFTS</sequence>
<organism evidence="2 3">
    <name type="scientific">Eiseniibacteriota bacterium</name>
    <dbReference type="NCBI Taxonomy" id="2212470"/>
    <lineage>
        <taxon>Bacteria</taxon>
        <taxon>Candidatus Eiseniibacteriota</taxon>
    </lineage>
</organism>
<protein>
    <submittedName>
        <fullName evidence="2">DUF3467 domain-containing protein</fullName>
    </submittedName>
</protein>
<name>A0A933SA93_UNCEI</name>
<feature type="region of interest" description="Disordered" evidence="1">
    <location>
        <begin position="80"/>
        <end position="99"/>
    </location>
</feature>
<feature type="compositionally biased region" description="Basic and acidic residues" evidence="1">
    <location>
        <begin position="90"/>
        <end position="99"/>
    </location>
</feature>
<comment type="caution">
    <text evidence="2">The sequence shown here is derived from an EMBL/GenBank/DDBJ whole genome shotgun (WGS) entry which is preliminary data.</text>
</comment>
<proteinExistence type="predicted"/>
<evidence type="ECO:0000256" key="1">
    <source>
        <dbReference type="SAM" id="MobiDB-lite"/>
    </source>
</evidence>
<reference evidence="2" key="1">
    <citation type="submission" date="2020-07" db="EMBL/GenBank/DDBJ databases">
        <title>Huge and variable diversity of episymbiotic CPR bacteria and DPANN archaea in groundwater ecosystems.</title>
        <authorList>
            <person name="He C.Y."/>
            <person name="Keren R."/>
            <person name="Whittaker M."/>
            <person name="Farag I.F."/>
            <person name="Doudna J."/>
            <person name="Cate J.H.D."/>
            <person name="Banfield J.F."/>
        </authorList>
    </citation>
    <scope>NUCLEOTIDE SEQUENCE</scope>
    <source>
        <strain evidence="2">NC_groundwater_1813_Pr3_B-0.1um_71_17</strain>
    </source>
</reference>
<dbReference type="Pfam" id="PF11950">
    <property type="entry name" value="DUF3467"/>
    <property type="match status" value="1"/>
</dbReference>
<dbReference type="InterPro" id="IPR021857">
    <property type="entry name" value="DUF3467"/>
</dbReference>
<gene>
    <name evidence="2" type="ORF">HZA61_05080</name>
</gene>
<dbReference type="EMBL" id="JACRIW010000038">
    <property type="protein sequence ID" value="MBI5168841.1"/>
    <property type="molecule type" value="Genomic_DNA"/>
</dbReference>
<accession>A0A933SA93</accession>
<evidence type="ECO:0000313" key="2">
    <source>
        <dbReference type="EMBL" id="MBI5168841.1"/>
    </source>
</evidence>
<dbReference type="Proteomes" id="UP000696931">
    <property type="component" value="Unassembled WGS sequence"/>
</dbReference>
<dbReference type="AlphaFoldDB" id="A0A933SA93"/>